<organism evidence="1 2">
    <name type="scientific">Pedobacter nyackensis</name>
    <dbReference type="NCBI Taxonomy" id="475255"/>
    <lineage>
        <taxon>Bacteria</taxon>
        <taxon>Pseudomonadati</taxon>
        <taxon>Bacteroidota</taxon>
        <taxon>Sphingobacteriia</taxon>
        <taxon>Sphingobacteriales</taxon>
        <taxon>Sphingobacteriaceae</taxon>
        <taxon>Pedobacter</taxon>
    </lineage>
</organism>
<dbReference type="Proteomes" id="UP000192678">
    <property type="component" value="Unassembled WGS sequence"/>
</dbReference>
<dbReference type="OrthoDB" id="775992at2"/>
<sequence length="133" mass="15425">MKLNQPKTTETIYFIKEFSDLDIPIHVAFDDFETAKAYISRLRTFGDAQIVECQLNPGFYTDITRDCFFVQLNMHNDEATAHYVIDLQRTELATNGHYFFEGEQICVYVMALSKDGAIKAARELKDEVKRNQE</sequence>
<dbReference type="AlphaFoldDB" id="A0A1W2EZK1"/>
<dbReference type="EMBL" id="FWYB01000018">
    <property type="protein sequence ID" value="SMD15090.1"/>
    <property type="molecule type" value="Genomic_DNA"/>
</dbReference>
<name>A0A1W2EZK1_9SPHI</name>
<evidence type="ECO:0000313" key="1">
    <source>
        <dbReference type="EMBL" id="SMD15090.1"/>
    </source>
</evidence>
<reference evidence="1 2" key="1">
    <citation type="submission" date="2017-04" db="EMBL/GenBank/DDBJ databases">
        <authorList>
            <person name="Afonso C.L."/>
            <person name="Miller P.J."/>
            <person name="Scott M.A."/>
            <person name="Spackman E."/>
            <person name="Goraichik I."/>
            <person name="Dimitrov K.M."/>
            <person name="Suarez D.L."/>
            <person name="Swayne D.E."/>
        </authorList>
    </citation>
    <scope>NUCLEOTIDE SEQUENCE [LARGE SCALE GENOMIC DNA]</scope>
    <source>
        <strain evidence="1 2">DSM 19625</strain>
    </source>
</reference>
<keyword evidence="2" id="KW-1185">Reference proteome</keyword>
<evidence type="ECO:0000313" key="2">
    <source>
        <dbReference type="Proteomes" id="UP000192678"/>
    </source>
</evidence>
<accession>A0A1W2EZK1</accession>
<dbReference type="RefSeq" id="WP_144009590.1">
    <property type="nucleotide sequence ID" value="NZ_FWYB01000018.1"/>
</dbReference>
<protein>
    <submittedName>
        <fullName evidence="1">Uncharacterized protein</fullName>
    </submittedName>
</protein>
<proteinExistence type="predicted"/>
<gene>
    <name evidence="1" type="ORF">SAMN04488101_11814</name>
</gene>